<gene>
    <name evidence="4" type="ORF">ACJIZ3_017839</name>
</gene>
<evidence type="ECO:0000313" key="5">
    <source>
        <dbReference type="Proteomes" id="UP001634393"/>
    </source>
</evidence>
<feature type="compositionally biased region" description="Acidic residues" evidence="2">
    <location>
        <begin position="305"/>
        <end position="340"/>
    </location>
</feature>
<dbReference type="PANTHER" id="PTHR31934">
    <property type="entry name" value="ALPHA/BETA-HYDROLASES SUPERFAMILY PROTEIN"/>
    <property type="match status" value="1"/>
</dbReference>
<feature type="domain" description="Transcription factor Iwr1" evidence="3">
    <location>
        <begin position="246"/>
        <end position="308"/>
    </location>
</feature>
<reference evidence="4 5" key="1">
    <citation type="submission" date="2024-12" db="EMBL/GenBank/DDBJ databases">
        <title>The unique morphological basis and parallel evolutionary history of personate flowers in Penstemon.</title>
        <authorList>
            <person name="Depatie T.H."/>
            <person name="Wessinger C.A."/>
        </authorList>
    </citation>
    <scope>NUCLEOTIDE SEQUENCE [LARGE SCALE GENOMIC DNA]</scope>
    <source>
        <strain evidence="4">WTNN_2</strain>
        <tissue evidence="4">Leaf</tissue>
    </source>
</reference>
<accession>A0ABD3SWP1</accession>
<feature type="compositionally biased region" description="Acidic residues" evidence="2">
    <location>
        <begin position="361"/>
        <end position="388"/>
    </location>
</feature>
<evidence type="ECO:0000256" key="2">
    <source>
        <dbReference type="SAM" id="MobiDB-lite"/>
    </source>
</evidence>
<dbReference type="InterPro" id="IPR013883">
    <property type="entry name" value="TF_Iwr1_dom"/>
</dbReference>
<evidence type="ECO:0000256" key="1">
    <source>
        <dbReference type="ARBA" id="ARBA00010218"/>
    </source>
</evidence>
<feature type="compositionally biased region" description="Basic and acidic residues" evidence="2">
    <location>
        <begin position="347"/>
        <end position="360"/>
    </location>
</feature>
<dbReference type="Pfam" id="PF08574">
    <property type="entry name" value="Iwr1"/>
    <property type="match status" value="1"/>
</dbReference>
<sequence length="388" mass="44455">MAESSSIATEAEKPVIVRVKRKAFQARLDAFWLEINERPLKRAALDFENLSISESSTSRGLEINDKSSKHPLADFGNLSISESSTSRVEVSKTKKILVQHLETVNSSEETFNVLRSFVPNSSDALKVKEKIEERRRFVKTVIKQDELLSKARQRQEVLSRNARFEQVWRSRKVKKEALEDESVYETCRLYDVVRVDVEERGTEVVEDNDMEDCRMMAHFLPLLQEVLPTAAKEIESDMCKQASSDGYVYDFYVVNEAANVNEVESANQFPLVKVDDEDDFYDGPDDSDYETDDSNAEDNYRNDYPDDDDDVSEDEGEVTSSSEDEISEDESITSDEELFEDLVSGSEEYHIYKESRPRDCSDDEYEMYGDGDEATYDDHDSGDEELSD</sequence>
<keyword evidence="5" id="KW-1185">Reference proteome</keyword>
<evidence type="ECO:0000313" key="4">
    <source>
        <dbReference type="EMBL" id="KAL3829037.1"/>
    </source>
</evidence>
<dbReference type="EMBL" id="JBJXBP010000005">
    <property type="protein sequence ID" value="KAL3829037.1"/>
    <property type="molecule type" value="Genomic_DNA"/>
</dbReference>
<organism evidence="4 5">
    <name type="scientific">Penstemon smallii</name>
    <dbReference type="NCBI Taxonomy" id="265156"/>
    <lineage>
        <taxon>Eukaryota</taxon>
        <taxon>Viridiplantae</taxon>
        <taxon>Streptophyta</taxon>
        <taxon>Embryophyta</taxon>
        <taxon>Tracheophyta</taxon>
        <taxon>Spermatophyta</taxon>
        <taxon>Magnoliopsida</taxon>
        <taxon>eudicotyledons</taxon>
        <taxon>Gunneridae</taxon>
        <taxon>Pentapetalae</taxon>
        <taxon>asterids</taxon>
        <taxon>lamiids</taxon>
        <taxon>Lamiales</taxon>
        <taxon>Plantaginaceae</taxon>
        <taxon>Cheloneae</taxon>
        <taxon>Penstemon</taxon>
    </lineage>
</organism>
<protein>
    <recommendedName>
        <fullName evidence="3">Transcription factor Iwr1 domain-containing protein</fullName>
    </recommendedName>
</protein>
<dbReference type="AlphaFoldDB" id="A0ABD3SWP1"/>
<dbReference type="PANTHER" id="PTHR31934:SF2">
    <property type="entry name" value="RNA-DIRECTED DNA METHYLATION 4"/>
    <property type="match status" value="1"/>
</dbReference>
<feature type="region of interest" description="Disordered" evidence="2">
    <location>
        <begin position="274"/>
        <end position="388"/>
    </location>
</feature>
<feature type="compositionally biased region" description="Acidic residues" evidence="2">
    <location>
        <begin position="275"/>
        <end position="296"/>
    </location>
</feature>
<comment type="similarity">
    <text evidence="1">Belongs to the IWR1/SLC7A6OS family.</text>
</comment>
<proteinExistence type="inferred from homology"/>
<name>A0ABD3SWP1_9LAMI</name>
<evidence type="ECO:0000259" key="3">
    <source>
        <dbReference type="Pfam" id="PF08574"/>
    </source>
</evidence>
<comment type="caution">
    <text evidence="4">The sequence shown here is derived from an EMBL/GenBank/DDBJ whole genome shotgun (WGS) entry which is preliminary data.</text>
</comment>
<dbReference type="Proteomes" id="UP001634393">
    <property type="component" value="Unassembled WGS sequence"/>
</dbReference>